<accession>A0A0D8ZNA6</accession>
<dbReference type="PATRIC" id="fig|1618023.3.peg.1768"/>
<dbReference type="AlphaFoldDB" id="A0A0D8ZNA6"/>
<name>A0A0D8ZNA6_9CYAN</name>
<evidence type="ECO:0000313" key="2">
    <source>
        <dbReference type="Proteomes" id="UP000032452"/>
    </source>
</evidence>
<sequence>MEANQLDLFADIALPKSACKPESLCMDAEALVRWKTKIAAHQQRTKENQLVQGTLFDVAKAHIDPDKIDPFNLCIHPMSFYRLPVDSPGAACIYFVLDSAVELILYIGETCRSNKRWQGTHDCKRYLDNYQSLHYQHGLSSAINMAFWWDAPVQTKPRQQLELSLIQKWQPPFNKENWQRWSQPFR</sequence>
<evidence type="ECO:0008006" key="3">
    <source>
        <dbReference type="Google" id="ProtNLM"/>
    </source>
</evidence>
<dbReference type="Proteomes" id="UP000032452">
    <property type="component" value="Unassembled WGS sequence"/>
</dbReference>
<proteinExistence type="predicted"/>
<dbReference type="EMBL" id="JYON01000025">
    <property type="protein sequence ID" value="KJH70293.1"/>
    <property type="molecule type" value="Genomic_DNA"/>
</dbReference>
<reference evidence="1 2" key="1">
    <citation type="submission" date="2015-02" db="EMBL/GenBank/DDBJ databases">
        <title>Draft genome of a novel marine cyanobacterium (Chroococcales) isolated from South Atlantic Ocean.</title>
        <authorList>
            <person name="Rigonato J."/>
            <person name="Alvarenga D.O."/>
            <person name="Branco L.H."/>
            <person name="Varani A.M."/>
            <person name="Brandini F.P."/>
            <person name="Fiore M.F."/>
        </authorList>
    </citation>
    <scope>NUCLEOTIDE SEQUENCE [LARGE SCALE GENOMIC DNA]</scope>
    <source>
        <strain evidence="1 2">CENA595</strain>
    </source>
</reference>
<organism evidence="1 2">
    <name type="scientific">Aliterella atlantica CENA595</name>
    <dbReference type="NCBI Taxonomy" id="1618023"/>
    <lineage>
        <taxon>Bacteria</taxon>
        <taxon>Bacillati</taxon>
        <taxon>Cyanobacteriota</taxon>
        <taxon>Cyanophyceae</taxon>
        <taxon>Chroococcidiopsidales</taxon>
        <taxon>Aliterellaceae</taxon>
        <taxon>Aliterella</taxon>
    </lineage>
</organism>
<dbReference type="STRING" id="1618023.UH38_18850"/>
<evidence type="ECO:0000313" key="1">
    <source>
        <dbReference type="EMBL" id="KJH70293.1"/>
    </source>
</evidence>
<dbReference type="OrthoDB" id="508938at2"/>
<comment type="caution">
    <text evidence="1">The sequence shown here is derived from an EMBL/GenBank/DDBJ whole genome shotgun (WGS) entry which is preliminary data.</text>
</comment>
<gene>
    <name evidence="1" type="ORF">UH38_18850</name>
</gene>
<protein>
    <recommendedName>
        <fullName evidence="3">GIY-YIG domain-containing protein</fullName>
    </recommendedName>
</protein>
<keyword evidence="2" id="KW-1185">Reference proteome</keyword>